<dbReference type="EMBL" id="CM044704">
    <property type="protein sequence ID" value="KAI5669667.1"/>
    <property type="molecule type" value="Genomic_DNA"/>
</dbReference>
<organism evidence="1 2">
    <name type="scientific">Catharanthus roseus</name>
    <name type="common">Madagascar periwinkle</name>
    <name type="synonym">Vinca rosea</name>
    <dbReference type="NCBI Taxonomy" id="4058"/>
    <lineage>
        <taxon>Eukaryota</taxon>
        <taxon>Viridiplantae</taxon>
        <taxon>Streptophyta</taxon>
        <taxon>Embryophyta</taxon>
        <taxon>Tracheophyta</taxon>
        <taxon>Spermatophyta</taxon>
        <taxon>Magnoliopsida</taxon>
        <taxon>eudicotyledons</taxon>
        <taxon>Gunneridae</taxon>
        <taxon>Pentapetalae</taxon>
        <taxon>asterids</taxon>
        <taxon>lamiids</taxon>
        <taxon>Gentianales</taxon>
        <taxon>Apocynaceae</taxon>
        <taxon>Rauvolfioideae</taxon>
        <taxon>Vinceae</taxon>
        <taxon>Catharanthinae</taxon>
        <taxon>Catharanthus</taxon>
    </lineage>
</organism>
<protein>
    <submittedName>
        <fullName evidence="1">Uncharacterized protein</fullName>
    </submittedName>
</protein>
<evidence type="ECO:0000313" key="2">
    <source>
        <dbReference type="Proteomes" id="UP001060085"/>
    </source>
</evidence>
<name>A0ACC0BAM8_CATRO</name>
<dbReference type="Proteomes" id="UP001060085">
    <property type="component" value="Linkage Group LG04"/>
</dbReference>
<proteinExistence type="predicted"/>
<gene>
    <name evidence="1" type="ORF">M9H77_19520</name>
</gene>
<reference evidence="2" key="1">
    <citation type="journal article" date="2023" name="Nat. Plants">
        <title>Single-cell RNA sequencing provides a high-resolution roadmap for understanding the multicellular compartmentation of specialized metabolism.</title>
        <authorList>
            <person name="Sun S."/>
            <person name="Shen X."/>
            <person name="Li Y."/>
            <person name="Li Y."/>
            <person name="Wang S."/>
            <person name="Li R."/>
            <person name="Zhang H."/>
            <person name="Shen G."/>
            <person name="Guo B."/>
            <person name="Wei J."/>
            <person name="Xu J."/>
            <person name="St-Pierre B."/>
            <person name="Chen S."/>
            <person name="Sun C."/>
        </authorList>
    </citation>
    <scope>NUCLEOTIDE SEQUENCE [LARGE SCALE GENOMIC DNA]</scope>
</reference>
<keyword evidence="2" id="KW-1185">Reference proteome</keyword>
<evidence type="ECO:0000313" key="1">
    <source>
        <dbReference type="EMBL" id="KAI5669667.1"/>
    </source>
</evidence>
<comment type="caution">
    <text evidence="1">The sequence shown here is derived from an EMBL/GenBank/DDBJ whole genome shotgun (WGS) entry which is preliminary data.</text>
</comment>
<accession>A0ACC0BAM8</accession>
<sequence>MDDPYWRYSVPSSERGSTPKPRIPGYLPSEASTLTTHHHWSSNDVLGSSDFLPKDFLPSNPGAHGAYGIRGMHPEPSGGGGLTSVISNKGYLSPMRDPSLLVQRMDVAPIIEPSIHEKIYERPNSLGREDGLSVAIAESNILFVDGLPTDCTRREVGHLFRPFIGFRDLKVVHREPRQSGEKAMVLCFVEFADAKCALTAKEALQGYKFDYRKADSPVLKIHFASFPFRLPSDQDDQRFGSMRQP</sequence>